<feature type="transmembrane region" description="Helical" evidence="1">
    <location>
        <begin position="98"/>
        <end position="120"/>
    </location>
</feature>
<reference evidence="2 3" key="3">
    <citation type="submission" date="2019-11" db="EMBL/GenBank/DDBJ databases">
        <title>A de novo genome assembly of a pear dwarfing rootstock.</title>
        <authorList>
            <person name="Wang F."/>
            <person name="Wang J."/>
            <person name="Li S."/>
            <person name="Zhang Y."/>
            <person name="Fang M."/>
            <person name="Ma L."/>
            <person name="Zhao Y."/>
            <person name="Jiang S."/>
        </authorList>
    </citation>
    <scope>NUCLEOTIDE SEQUENCE [LARGE SCALE GENOMIC DNA]</scope>
    <source>
        <strain evidence="2">S2</strain>
        <tissue evidence="2">Leaf</tissue>
    </source>
</reference>
<dbReference type="AlphaFoldDB" id="A0A5N5FZL5"/>
<comment type="caution">
    <text evidence="2">The sequence shown here is derived from an EMBL/GenBank/DDBJ whole genome shotgun (WGS) entry which is preliminary data.</text>
</comment>
<evidence type="ECO:0000256" key="1">
    <source>
        <dbReference type="SAM" id="Phobius"/>
    </source>
</evidence>
<dbReference type="OrthoDB" id="10625233at2759"/>
<organism evidence="2 3">
    <name type="scientific">Pyrus ussuriensis x Pyrus communis</name>
    <dbReference type="NCBI Taxonomy" id="2448454"/>
    <lineage>
        <taxon>Eukaryota</taxon>
        <taxon>Viridiplantae</taxon>
        <taxon>Streptophyta</taxon>
        <taxon>Embryophyta</taxon>
        <taxon>Tracheophyta</taxon>
        <taxon>Spermatophyta</taxon>
        <taxon>Magnoliopsida</taxon>
        <taxon>eudicotyledons</taxon>
        <taxon>Gunneridae</taxon>
        <taxon>Pentapetalae</taxon>
        <taxon>rosids</taxon>
        <taxon>fabids</taxon>
        <taxon>Rosales</taxon>
        <taxon>Rosaceae</taxon>
        <taxon>Amygdaloideae</taxon>
        <taxon>Maleae</taxon>
        <taxon>Pyrus</taxon>
    </lineage>
</organism>
<keyword evidence="1" id="KW-1133">Transmembrane helix</keyword>
<sequence length="632" mass="71941">MDLFNDSSLHICRISSSMSSLSHKSDDGVPPLYRQGGSLSKVCYFKDAHFKINFDDLFRDFLEAYRHVISFGVHVKHVKKDGSREPCSGARRTIKFHLYYFVLGFTFFILHFFQEVLYSMKCALTHYSLNAVCVMVRFLNLSQFFDLDLTVKEFWYFFDIGHIDRVGYKGDHDWANETLEISGEWESNSSPELHSEFGSTPKITPDIKKVHVALGGKKKSSTPTQEMSFEKKLKTFSTACEGPPNTDKLVITLISSNEKKDEAARSELMTPVMLKVVRTIVDRIDQRRAESMLLNQNNTEAAKEMTKIMAAEASSSVSLIKRLKSELITLKGSNISAPTSLELQTARQKIIQDLERVVSELHSTVYTKDKEFIVVYNQMIHFKKKDVDKLQCVRVSMLKENKQLKGEKVRLEGSLIQSQINFYKLGYIGHLFGKPSDFEFVGKDFETFSISSENLLAFTFDASIDVPLLDLFVVHGGEGVTTLASCSADLVWTFSDKIRLLGAFFAGHDKGSLSAHFPFLLEKDFLRQLRIILLDASACPLPWGYLRQIFAYELQAVVCDDGLRDAKTANDVPPYEAFYLRLSCGCHGLCFHPFGEVVSCHNYHVFAPNNGQHWPYQVDCPLYDWPMTRLRV</sequence>
<name>A0A5N5FZL5_9ROSA</name>
<keyword evidence="3" id="KW-1185">Reference proteome</keyword>
<accession>A0A5N5FZL5</accession>
<dbReference type="EMBL" id="SMOL01000553">
    <property type="protein sequence ID" value="KAB2608578.1"/>
    <property type="molecule type" value="Genomic_DNA"/>
</dbReference>
<keyword evidence="1" id="KW-0472">Membrane</keyword>
<keyword evidence="1" id="KW-0812">Transmembrane</keyword>
<dbReference type="Proteomes" id="UP000327157">
    <property type="component" value="Chromosome 14"/>
</dbReference>
<reference evidence="3" key="2">
    <citation type="submission" date="2019-10" db="EMBL/GenBank/DDBJ databases">
        <title>A de novo genome assembly of a pear dwarfing rootstock.</title>
        <authorList>
            <person name="Wang F."/>
            <person name="Wang J."/>
            <person name="Li S."/>
            <person name="Zhang Y."/>
            <person name="Fang M."/>
            <person name="Ma L."/>
            <person name="Zhao Y."/>
            <person name="Jiang S."/>
        </authorList>
    </citation>
    <scope>NUCLEOTIDE SEQUENCE [LARGE SCALE GENOMIC DNA]</scope>
</reference>
<gene>
    <name evidence="2" type="ORF">D8674_011746</name>
</gene>
<reference evidence="2 3" key="1">
    <citation type="submission" date="2019-09" db="EMBL/GenBank/DDBJ databases">
        <authorList>
            <person name="Ou C."/>
        </authorList>
    </citation>
    <scope>NUCLEOTIDE SEQUENCE [LARGE SCALE GENOMIC DNA]</scope>
    <source>
        <strain evidence="2">S2</strain>
        <tissue evidence="2">Leaf</tissue>
    </source>
</reference>
<evidence type="ECO:0000313" key="3">
    <source>
        <dbReference type="Proteomes" id="UP000327157"/>
    </source>
</evidence>
<protein>
    <submittedName>
        <fullName evidence="2">Paramyosin-like</fullName>
    </submittedName>
</protein>
<proteinExistence type="predicted"/>
<evidence type="ECO:0000313" key="2">
    <source>
        <dbReference type="EMBL" id="KAB2608578.1"/>
    </source>
</evidence>